<evidence type="ECO:0000256" key="2">
    <source>
        <dbReference type="ARBA" id="ARBA00022723"/>
    </source>
</evidence>
<evidence type="ECO:0000313" key="8">
    <source>
        <dbReference type="Proteomes" id="UP001596287"/>
    </source>
</evidence>
<dbReference type="RefSeq" id="WP_379790117.1">
    <property type="nucleotide sequence ID" value="NZ_JBHSQB010000003.1"/>
</dbReference>
<dbReference type="Proteomes" id="UP001596287">
    <property type="component" value="Unassembled WGS sequence"/>
</dbReference>
<keyword evidence="4" id="KW-0378">Hydrolase</keyword>
<evidence type="ECO:0000256" key="6">
    <source>
        <dbReference type="ARBA" id="ARBA00023180"/>
    </source>
</evidence>
<name>A0ABW1PJ85_9FLAO</name>
<evidence type="ECO:0000256" key="3">
    <source>
        <dbReference type="ARBA" id="ARBA00022759"/>
    </source>
</evidence>
<dbReference type="InterPro" id="IPR003154">
    <property type="entry name" value="S1/P1nuclease"/>
</dbReference>
<dbReference type="PANTHER" id="PTHR33146">
    <property type="entry name" value="ENDONUCLEASE 4"/>
    <property type="match status" value="1"/>
</dbReference>
<accession>A0ABW1PJ85</accession>
<dbReference type="EMBL" id="JBHSQB010000003">
    <property type="protein sequence ID" value="MFC6095490.1"/>
    <property type="molecule type" value="Genomic_DNA"/>
</dbReference>
<proteinExistence type="predicted"/>
<dbReference type="InterPro" id="IPR008947">
    <property type="entry name" value="PLipase_C/P1_nuclease_dom_sf"/>
</dbReference>
<protein>
    <submittedName>
        <fullName evidence="7">S1/P1 nuclease</fullName>
    </submittedName>
</protein>
<keyword evidence="8" id="KW-1185">Reference proteome</keyword>
<dbReference type="CDD" id="cd11010">
    <property type="entry name" value="S1-P1_nuclease"/>
    <property type="match status" value="1"/>
</dbReference>
<keyword evidence="3" id="KW-0255">Endonuclease</keyword>
<evidence type="ECO:0000313" key="7">
    <source>
        <dbReference type="EMBL" id="MFC6095490.1"/>
    </source>
</evidence>
<keyword evidence="5" id="KW-1015">Disulfide bond</keyword>
<dbReference type="Gene3D" id="1.10.575.10">
    <property type="entry name" value="P1 Nuclease"/>
    <property type="match status" value="1"/>
</dbReference>
<evidence type="ECO:0000256" key="5">
    <source>
        <dbReference type="ARBA" id="ARBA00023157"/>
    </source>
</evidence>
<comment type="caution">
    <text evidence="7">The sequence shown here is derived from an EMBL/GenBank/DDBJ whole genome shotgun (WGS) entry which is preliminary data.</text>
</comment>
<keyword evidence="1" id="KW-0540">Nuclease</keyword>
<sequence>MNRIFSILLVLLFSASGFAWGRKGHTMVAQVAFSYLDEATKKNVLGYLDGMSLEEAANWMDDIKGDRSKDFMKPYHYANFPKGAKPADREGSNIVRVLNNTILELGGKDKLDREEIKTKLLFLFHLVGDLHQPLHVGYEHDKGGNTVQLNYRGQGTNLHSFWDSGIISTQNIQLSDCINAKTYVPEELAEIRKINVVGWSEESRSHLAHVYAYGNPKVQDRYASESAKIIELQIQKAGIRLAAVLQLLFRTA</sequence>
<evidence type="ECO:0000256" key="1">
    <source>
        <dbReference type="ARBA" id="ARBA00022722"/>
    </source>
</evidence>
<dbReference type="Pfam" id="PF02265">
    <property type="entry name" value="S1-P1_nuclease"/>
    <property type="match status" value="1"/>
</dbReference>
<evidence type="ECO:0000256" key="4">
    <source>
        <dbReference type="ARBA" id="ARBA00022801"/>
    </source>
</evidence>
<keyword evidence="2" id="KW-0479">Metal-binding</keyword>
<reference evidence="8" key="1">
    <citation type="journal article" date="2019" name="Int. J. Syst. Evol. Microbiol.">
        <title>The Global Catalogue of Microorganisms (GCM) 10K type strain sequencing project: providing services to taxonomists for standard genome sequencing and annotation.</title>
        <authorList>
            <consortium name="The Broad Institute Genomics Platform"/>
            <consortium name="The Broad Institute Genome Sequencing Center for Infectious Disease"/>
            <person name="Wu L."/>
            <person name="Ma J."/>
        </authorList>
    </citation>
    <scope>NUCLEOTIDE SEQUENCE [LARGE SCALE GENOMIC DNA]</scope>
    <source>
        <strain evidence="8">CCUG 49679</strain>
    </source>
</reference>
<keyword evidence="6" id="KW-0325">Glycoprotein</keyword>
<dbReference type="PANTHER" id="PTHR33146:SF26">
    <property type="entry name" value="ENDONUCLEASE 4"/>
    <property type="match status" value="1"/>
</dbReference>
<organism evidence="7 8">
    <name type="scientific">Flavobacterium qiangtangense</name>
    <dbReference type="NCBI Taxonomy" id="1442595"/>
    <lineage>
        <taxon>Bacteria</taxon>
        <taxon>Pseudomonadati</taxon>
        <taxon>Bacteroidota</taxon>
        <taxon>Flavobacteriia</taxon>
        <taxon>Flavobacteriales</taxon>
        <taxon>Flavobacteriaceae</taxon>
        <taxon>Flavobacterium</taxon>
    </lineage>
</organism>
<dbReference type="SUPFAM" id="SSF48537">
    <property type="entry name" value="Phospholipase C/P1 nuclease"/>
    <property type="match status" value="1"/>
</dbReference>
<gene>
    <name evidence="7" type="ORF">ACFPVY_02440</name>
</gene>